<reference evidence="4" key="1">
    <citation type="submission" date="2025-08" db="UniProtKB">
        <authorList>
            <consortium name="RefSeq"/>
        </authorList>
    </citation>
    <scope>IDENTIFICATION</scope>
</reference>
<keyword evidence="3" id="KW-1185">Reference proteome</keyword>
<evidence type="ECO:0000313" key="4">
    <source>
        <dbReference type="RefSeq" id="XP_011003572.1"/>
    </source>
</evidence>
<organism evidence="3 4">
    <name type="scientific">Populus euphratica</name>
    <name type="common">Euphrates poplar</name>
    <dbReference type="NCBI Taxonomy" id="75702"/>
    <lineage>
        <taxon>Eukaryota</taxon>
        <taxon>Viridiplantae</taxon>
        <taxon>Streptophyta</taxon>
        <taxon>Embryophyta</taxon>
        <taxon>Tracheophyta</taxon>
        <taxon>Spermatophyta</taxon>
        <taxon>Magnoliopsida</taxon>
        <taxon>eudicotyledons</taxon>
        <taxon>Gunneridae</taxon>
        <taxon>Pentapetalae</taxon>
        <taxon>rosids</taxon>
        <taxon>fabids</taxon>
        <taxon>Malpighiales</taxon>
        <taxon>Salicaceae</taxon>
        <taxon>Saliceae</taxon>
        <taxon>Populus</taxon>
    </lineage>
</organism>
<dbReference type="RefSeq" id="XP_011003572.1">
    <property type="nucleotide sequence ID" value="XM_011005270.1"/>
</dbReference>
<dbReference type="PANTHER" id="PTHR19918:SF43">
    <property type="entry name" value="CELL DIVISION CYCLE 20.2, COFACTOR OF APC COMPLEX-LIKE ISOFORM X2"/>
    <property type="match status" value="1"/>
</dbReference>
<dbReference type="KEGG" id="peu:105110280"/>
<accession>A0AAJ6X2Q9</accession>
<dbReference type="GO" id="GO:0005680">
    <property type="term" value="C:anaphase-promoting complex"/>
    <property type="evidence" value="ECO:0007669"/>
    <property type="project" value="TreeGrafter"/>
</dbReference>
<protein>
    <submittedName>
        <fullName evidence="4">Uncharacterized protein LOC105110280</fullName>
    </submittedName>
</protein>
<gene>
    <name evidence="4" type="primary">LOC105110280</name>
</gene>
<dbReference type="PANTHER" id="PTHR19918">
    <property type="entry name" value="CELL DIVISION CYCLE 20 CDC20 FIZZY -RELATED"/>
    <property type="match status" value="1"/>
</dbReference>
<keyword evidence="1" id="KW-0853">WD repeat</keyword>
<dbReference type="InterPro" id="IPR015943">
    <property type="entry name" value="WD40/YVTN_repeat-like_dom_sf"/>
</dbReference>
<dbReference type="GeneID" id="105110280"/>
<dbReference type="GO" id="GO:1905786">
    <property type="term" value="P:positive regulation of anaphase-promoting complex-dependent catabolic process"/>
    <property type="evidence" value="ECO:0007669"/>
    <property type="project" value="TreeGrafter"/>
</dbReference>
<dbReference type="Gene3D" id="2.130.10.10">
    <property type="entry name" value="YVTN repeat-like/Quinoprotein amine dehydrogenase"/>
    <property type="match status" value="1"/>
</dbReference>
<sequence>MAFIHDICGAKCSEIDVMCVPIEGDGTPKEVILKRLGDDCFMGDKFIPNRSLMNLDQANNYEGSGLESLTIASFCLIGGVQKEVGILDAPKIKDYYYVNLMDLGKNNVLDVALGSTLYFGTQRTKMQGNWRKFKVAMPTQQVSPGLRMPGICVHGYGDPRVQNHLRLWKYLSMAKVGEINDHERRFSGLAITQSSDGLTVVPAGEDETLRFR</sequence>
<evidence type="ECO:0000256" key="2">
    <source>
        <dbReference type="ARBA" id="ARBA00022737"/>
    </source>
</evidence>
<dbReference type="GO" id="GO:0031145">
    <property type="term" value="P:anaphase-promoting complex-dependent catabolic process"/>
    <property type="evidence" value="ECO:0007669"/>
    <property type="project" value="TreeGrafter"/>
</dbReference>
<dbReference type="GO" id="GO:0010997">
    <property type="term" value="F:anaphase-promoting complex binding"/>
    <property type="evidence" value="ECO:0007669"/>
    <property type="project" value="InterPro"/>
</dbReference>
<keyword evidence="2" id="KW-0677">Repeat</keyword>
<dbReference type="Proteomes" id="UP000694918">
    <property type="component" value="Unplaced"/>
</dbReference>
<evidence type="ECO:0000313" key="3">
    <source>
        <dbReference type="Proteomes" id="UP000694918"/>
    </source>
</evidence>
<dbReference type="AlphaFoldDB" id="A0AAJ6X2Q9"/>
<name>A0AAJ6X2Q9_POPEU</name>
<proteinExistence type="predicted"/>
<dbReference type="GO" id="GO:1990757">
    <property type="term" value="F:ubiquitin ligase activator activity"/>
    <property type="evidence" value="ECO:0007669"/>
    <property type="project" value="TreeGrafter"/>
</dbReference>
<evidence type="ECO:0000256" key="1">
    <source>
        <dbReference type="ARBA" id="ARBA00022574"/>
    </source>
</evidence>
<dbReference type="InterPro" id="IPR033010">
    <property type="entry name" value="Cdc20/Fizzy"/>
</dbReference>